<evidence type="ECO:0000313" key="6">
    <source>
        <dbReference type="EMBL" id="MBB5889925.1"/>
    </source>
</evidence>
<dbReference type="SUPFAM" id="SSF55781">
    <property type="entry name" value="GAF domain-like"/>
    <property type="match status" value="1"/>
</dbReference>
<accession>A0A7W9NEQ6</accession>
<dbReference type="Gene3D" id="3.30.450.40">
    <property type="match status" value="1"/>
</dbReference>
<evidence type="ECO:0000256" key="1">
    <source>
        <dbReference type="ARBA" id="ARBA00022679"/>
    </source>
</evidence>
<evidence type="ECO:0000256" key="4">
    <source>
        <dbReference type="ARBA" id="ARBA00023163"/>
    </source>
</evidence>
<dbReference type="Pfam" id="PF13185">
    <property type="entry name" value="GAF_2"/>
    <property type="match status" value="1"/>
</dbReference>
<dbReference type="Proteomes" id="UP000585638">
    <property type="component" value="Unassembled WGS sequence"/>
</dbReference>
<evidence type="ECO:0000313" key="7">
    <source>
        <dbReference type="Proteomes" id="UP000585638"/>
    </source>
</evidence>
<feature type="domain" description="ANTAR" evidence="5">
    <location>
        <begin position="168"/>
        <end position="229"/>
    </location>
</feature>
<dbReference type="InterPro" id="IPR012074">
    <property type="entry name" value="GAF_ANTAR"/>
</dbReference>
<keyword evidence="1" id="KW-0808">Transferase</keyword>
<protein>
    <recommendedName>
        <fullName evidence="5">ANTAR domain-containing protein</fullName>
    </recommendedName>
</protein>
<comment type="caution">
    <text evidence="6">The sequence shown here is derived from an EMBL/GenBank/DDBJ whole genome shotgun (WGS) entry which is preliminary data.</text>
</comment>
<proteinExistence type="predicted"/>
<sequence length="244" mass="26251">MPEHPRLYEDLAAGLRELTTLLLCTTDTAQALRRTADTTAQMLPQRPLVAVTLDRAGQAITEVSSQTPGTLSARLKDSHEYGPGRACLHSRTPVTVTDVASESRWDLEWLRAEGVRSVYWHPLRATHEAVGALGLYSREPVVSDPQIRLAIQMTAEHIGALLGATIHGAAQAAMIAQLDQALVSHAVVDQAVGVVMAQRGCDPDTALAILRRASQNSNRKLTDLAASILASAHRVRPEPGGGRR</sequence>
<evidence type="ECO:0000256" key="2">
    <source>
        <dbReference type="ARBA" id="ARBA00022777"/>
    </source>
</evidence>
<dbReference type="InterPro" id="IPR036388">
    <property type="entry name" value="WH-like_DNA-bd_sf"/>
</dbReference>
<dbReference type="RefSeq" id="WP_184859070.1">
    <property type="nucleotide sequence ID" value="NZ_BAAAWY010000008.1"/>
</dbReference>
<dbReference type="GO" id="GO:0016301">
    <property type="term" value="F:kinase activity"/>
    <property type="evidence" value="ECO:0007669"/>
    <property type="project" value="UniProtKB-KW"/>
</dbReference>
<dbReference type="AlphaFoldDB" id="A0A7W9NEQ6"/>
<reference evidence="6 7" key="1">
    <citation type="submission" date="2020-08" db="EMBL/GenBank/DDBJ databases">
        <title>Sequencing the genomes of 1000 actinobacteria strains.</title>
        <authorList>
            <person name="Klenk H.-P."/>
        </authorList>
    </citation>
    <scope>NUCLEOTIDE SEQUENCE [LARGE SCALE GENOMIC DNA]</scope>
    <source>
        <strain evidence="6 7">DSM 43851</strain>
    </source>
</reference>
<dbReference type="EMBL" id="JACHIR010000001">
    <property type="protein sequence ID" value="MBB5889925.1"/>
    <property type="molecule type" value="Genomic_DNA"/>
</dbReference>
<keyword evidence="2" id="KW-0418">Kinase</keyword>
<evidence type="ECO:0000259" key="5">
    <source>
        <dbReference type="PROSITE" id="PS50921"/>
    </source>
</evidence>
<name>A0A7W9NEQ6_9PSEU</name>
<dbReference type="InterPro" id="IPR003018">
    <property type="entry name" value="GAF"/>
</dbReference>
<dbReference type="InterPro" id="IPR011006">
    <property type="entry name" value="CheY-like_superfamily"/>
</dbReference>
<keyword evidence="4" id="KW-0804">Transcription</keyword>
<dbReference type="SMART" id="SM01012">
    <property type="entry name" value="ANTAR"/>
    <property type="match status" value="1"/>
</dbReference>
<dbReference type="InterPro" id="IPR005561">
    <property type="entry name" value="ANTAR"/>
</dbReference>
<keyword evidence="3" id="KW-0805">Transcription regulation</keyword>
<dbReference type="SUPFAM" id="SSF52172">
    <property type="entry name" value="CheY-like"/>
    <property type="match status" value="1"/>
</dbReference>
<dbReference type="Pfam" id="PF03861">
    <property type="entry name" value="ANTAR"/>
    <property type="match status" value="1"/>
</dbReference>
<dbReference type="InterPro" id="IPR029016">
    <property type="entry name" value="GAF-like_dom_sf"/>
</dbReference>
<dbReference type="GO" id="GO:0003723">
    <property type="term" value="F:RNA binding"/>
    <property type="evidence" value="ECO:0007669"/>
    <property type="project" value="InterPro"/>
</dbReference>
<dbReference type="PROSITE" id="PS50921">
    <property type="entry name" value="ANTAR"/>
    <property type="match status" value="1"/>
</dbReference>
<keyword evidence="7" id="KW-1185">Reference proteome</keyword>
<organism evidence="6 7">
    <name type="scientific">Kutzneria kofuensis</name>
    <dbReference type="NCBI Taxonomy" id="103725"/>
    <lineage>
        <taxon>Bacteria</taxon>
        <taxon>Bacillati</taxon>
        <taxon>Actinomycetota</taxon>
        <taxon>Actinomycetes</taxon>
        <taxon>Pseudonocardiales</taxon>
        <taxon>Pseudonocardiaceae</taxon>
        <taxon>Kutzneria</taxon>
    </lineage>
</organism>
<evidence type="ECO:0000256" key="3">
    <source>
        <dbReference type="ARBA" id="ARBA00023015"/>
    </source>
</evidence>
<gene>
    <name evidence="6" type="ORF">BJ998_001121</name>
</gene>
<dbReference type="PIRSF" id="PIRSF036625">
    <property type="entry name" value="GAF_ANTAR"/>
    <property type="match status" value="1"/>
</dbReference>
<dbReference type="Gene3D" id="1.10.10.10">
    <property type="entry name" value="Winged helix-like DNA-binding domain superfamily/Winged helix DNA-binding domain"/>
    <property type="match status" value="1"/>
</dbReference>